<reference evidence="1 2" key="1">
    <citation type="submission" date="2024-04" db="EMBL/GenBank/DDBJ databases">
        <title>Genome assembly C_amara_ONT_v2.</title>
        <authorList>
            <person name="Yant L."/>
            <person name="Moore C."/>
            <person name="Slenker M."/>
        </authorList>
    </citation>
    <scope>NUCLEOTIDE SEQUENCE [LARGE SCALE GENOMIC DNA]</scope>
    <source>
        <tissue evidence="1">Leaf</tissue>
    </source>
</reference>
<proteinExistence type="predicted"/>
<accession>A0ABD1BFX7</accession>
<sequence length="72" mass="8020">MFPVILGGDRKVELAKDDIEGIQDLYGGNPNGDGGLKRSRQRETNGGDEICRWRGLLLSLSLIATYIFFICF</sequence>
<organism evidence="1 2">
    <name type="scientific">Cardamine amara subsp. amara</name>
    <dbReference type="NCBI Taxonomy" id="228776"/>
    <lineage>
        <taxon>Eukaryota</taxon>
        <taxon>Viridiplantae</taxon>
        <taxon>Streptophyta</taxon>
        <taxon>Embryophyta</taxon>
        <taxon>Tracheophyta</taxon>
        <taxon>Spermatophyta</taxon>
        <taxon>Magnoliopsida</taxon>
        <taxon>eudicotyledons</taxon>
        <taxon>Gunneridae</taxon>
        <taxon>Pentapetalae</taxon>
        <taxon>rosids</taxon>
        <taxon>malvids</taxon>
        <taxon>Brassicales</taxon>
        <taxon>Brassicaceae</taxon>
        <taxon>Cardamineae</taxon>
        <taxon>Cardamine</taxon>
    </lineage>
</organism>
<evidence type="ECO:0000313" key="1">
    <source>
        <dbReference type="EMBL" id="KAL1215634.1"/>
    </source>
</evidence>
<gene>
    <name evidence="1" type="ORF">V5N11_024182</name>
</gene>
<dbReference type="AlphaFoldDB" id="A0ABD1BFX7"/>
<dbReference type="EMBL" id="JBANAX010000284">
    <property type="protein sequence ID" value="KAL1215634.1"/>
    <property type="molecule type" value="Genomic_DNA"/>
</dbReference>
<keyword evidence="2" id="KW-1185">Reference proteome</keyword>
<protein>
    <submittedName>
        <fullName evidence="1">Metalloendoproteinase 5-MMP</fullName>
    </submittedName>
</protein>
<evidence type="ECO:0000313" key="2">
    <source>
        <dbReference type="Proteomes" id="UP001558713"/>
    </source>
</evidence>
<name>A0ABD1BFX7_CARAN</name>
<dbReference type="Proteomes" id="UP001558713">
    <property type="component" value="Unassembled WGS sequence"/>
</dbReference>
<comment type="caution">
    <text evidence="1">The sequence shown here is derived from an EMBL/GenBank/DDBJ whole genome shotgun (WGS) entry which is preliminary data.</text>
</comment>